<dbReference type="InterPro" id="IPR051220">
    <property type="entry name" value="TFA_Chaperone"/>
</dbReference>
<protein>
    <submittedName>
        <fullName evidence="3">Phage terminase large subunit family protein</fullName>
    </submittedName>
</protein>
<sequence length="588" mass="67312">MLKPPEKLTVSEWSDKYRILDSKTSAEPGQWSTDRTPYLRGIMDAFTDPKVEEIIFAKPTQVGGTECMNNMLGYVIAQDPSPALIVYPTLELAEFASKNRLQPMINLSPVLADKYQTEESKILELQLDGMYVVISGANSPASLASRPIRFLFMDEVDKYPKNSGKEADPRSLARERTKTFPYNKKIFQTSTPTLKNGAIWQAFEKADVKLRFYVPCPHCGHFQTFKFKGGIKYDKTLSPEKIKQTAYYECESCKGMIRDAHKPSMLRNGEWRDASGSTRLATRTAFHLNAIYSPWVRFGEVAYEFVTSKDDPETLMNFVNSWLAEPWEKTQVKLNSDKVIERSSGYEEGVVPNRTILLTGGVDVQKDRFYFTIRAWGEKMTSWNIRHGFCETWTEIEDVMNVPYLTKDGREYFVNLCGIDSGWNPDDTYDFCVKNSEWAVAVKGSSNEIPNKYRLSKIDREEKGLYGISLYLVYGAYYKDFIANRIARKPDDPGGWYVYENCDREFAEQITAEHKVTIKRGGKEIDVWQLKTSGADNHYLDCEVYAAFAADRLGIRYARYEEPVAVQEQAAPDQVKKPNNWLGGESWL</sequence>
<dbReference type="HAMAP" id="MF_04144">
    <property type="entry name" value="TERL_LAMBDA"/>
    <property type="match status" value="1"/>
</dbReference>
<dbReference type="GO" id="GO:0005524">
    <property type="term" value="F:ATP binding"/>
    <property type="evidence" value="ECO:0007669"/>
    <property type="project" value="InterPro"/>
</dbReference>
<dbReference type="GO" id="GO:0016887">
    <property type="term" value="F:ATP hydrolysis activity"/>
    <property type="evidence" value="ECO:0007669"/>
    <property type="project" value="InterPro"/>
</dbReference>
<dbReference type="Pfam" id="PF20454">
    <property type="entry name" value="GpA_nuclease"/>
    <property type="match status" value="1"/>
</dbReference>
<dbReference type="GO" id="GO:0004519">
    <property type="term" value="F:endonuclease activity"/>
    <property type="evidence" value="ECO:0007669"/>
    <property type="project" value="InterPro"/>
</dbReference>
<evidence type="ECO:0000259" key="2">
    <source>
        <dbReference type="Pfam" id="PF20454"/>
    </source>
</evidence>
<dbReference type="Pfam" id="PF05876">
    <property type="entry name" value="GpA_ATPase"/>
    <property type="match status" value="1"/>
</dbReference>
<evidence type="ECO:0000259" key="1">
    <source>
        <dbReference type="Pfam" id="PF05876"/>
    </source>
</evidence>
<evidence type="ECO:0000313" key="4">
    <source>
        <dbReference type="Proteomes" id="UP000281915"/>
    </source>
</evidence>
<evidence type="ECO:0000313" key="3">
    <source>
        <dbReference type="EMBL" id="RNB72207.1"/>
    </source>
</evidence>
<dbReference type="InterPro" id="IPR008866">
    <property type="entry name" value="Phage_lambda_GpA-like"/>
</dbReference>
<dbReference type="EMBL" id="RHHT01000062">
    <property type="protein sequence ID" value="RNB72207.1"/>
    <property type="molecule type" value="Genomic_DNA"/>
</dbReference>
<feature type="domain" description="Terminase large subunit GpA endonuclease" evidence="2">
    <location>
        <begin position="285"/>
        <end position="556"/>
    </location>
</feature>
<dbReference type="InterPro" id="IPR027417">
    <property type="entry name" value="P-loop_NTPase"/>
</dbReference>
<dbReference type="Gene3D" id="3.40.50.300">
    <property type="entry name" value="P-loop containing nucleotide triphosphate hydrolases"/>
    <property type="match status" value="1"/>
</dbReference>
<feature type="domain" description="Phage terminase large subunit GpA ATPase" evidence="1">
    <location>
        <begin position="25"/>
        <end position="271"/>
    </location>
</feature>
<dbReference type="InterPro" id="IPR046454">
    <property type="entry name" value="GpA_endonuclease"/>
</dbReference>
<organism evidence="3 4">
    <name type="scientific">Brevibacillus panacihumi</name>
    <dbReference type="NCBI Taxonomy" id="497735"/>
    <lineage>
        <taxon>Bacteria</taxon>
        <taxon>Bacillati</taxon>
        <taxon>Bacillota</taxon>
        <taxon>Bacilli</taxon>
        <taxon>Bacillales</taxon>
        <taxon>Paenibacillaceae</taxon>
        <taxon>Brevibacillus</taxon>
    </lineage>
</organism>
<gene>
    <name evidence="3" type="ORF">EDM58_21930</name>
</gene>
<dbReference type="PANTHER" id="PTHR34413:SF2">
    <property type="entry name" value="PROPHAGE TAIL FIBER ASSEMBLY PROTEIN HOMOLOG TFAE-RELATED"/>
    <property type="match status" value="1"/>
</dbReference>
<dbReference type="Proteomes" id="UP000281915">
    <property type="component" value="Unassembled WGS sequence"/>
</dbReference>
<proteinExistence type="inferred from homology"/>
<name>A0A3M8C9Z9_9BACL</name>
<dbReference type="InterPro" id="IPR046453">
    <property type="entry name" value="GpA_ATPase"/>
</dbReference>
<reference evidence="3 4" key="1">
    <citation type="submission" date="2018-10" db="EMBL/GenBank/DDBJ databases">
        <title>Phylogenomics of Brevibacillus.</title>
        <authorList>
            <person name="Dunlap C."/>
        </authorList>
    </citation>
    <scope>NUCLEOTIDE SEQUENCE [LARGE SCALE GENOMIC DNA]</scope>
    <source>
        <strain evidence="3 4">JCM 15085</strain>
    </source>
</reference>
<dbReference type="PANTHER" id="PTHR34413">
    <property type="entry name" value="PROPHAGE TAIL FIBER ASSEMBLY PROTEIN HOMOLOG TFAE-RELATED-RELATED"/>
    <property type="match status" value="1"/>
</dbReference>
<accession>A0A3M8C9Z9</accession>
<comment type="caution">
    <text evidence="3">The sequence shown here is derived from an EMBL/GenBank/DDBJ whole genome shotgun (WGS) entry which is preliminary data.</text>
</comment>
<dbReference type="AlphaFoldDB" id="A0A3M8C9Z9"/>